<sequence>MEETEITIHAGLMRRNNFLRENPDFFTSAFCPEIWESTGRPQLTALAK</sequence>
<dbReference type="AlphaFoldDB" id="A0A1N7STI9"/>
<comment type="caution">
    <text evidence="1">The sequence shown here is derived from an EMBL/GenBank/DDBJ whole genome shotgun (WGS) entry which is preliminary data.</text>
</comment>
<evidence type="ECO:0000313" key="2">
    <source>
        <dbReference type="Proteomes" id="UP000195569"/>
    </source>
</evidence>
<accession>A0A1N7STI9</accession>
<keyword evidence="2" id="KW-1185">Reference proteome</keyword>
<dbReference type="Proteomes" id="UP000195569">
    <property type="component" value="Unassembled WGS sequence"/>
</dbReference>
<protein>
    <submittedName>
        <fullName evidence="1">Uncharacterized protein</fullName>
    </submittedName>
</protein>
<reference evidence="1" key="1">
    <citation type="submission" date="2016-12" db="EMBL/GenBank/DDBJ databases">
        <authorList>
            <person name="Moulin L."/>
        </authorList>
    </citation>
    <scope>NUCLEOTIDE SEQUENCE [LARGE SCALE GENOMIC DNA]</scope>
    <source>
        <strain evidence="1">STM 7183</strain>
    </source>
</reference>
<organism evidence="1 2">
    <name type="scientific">Paraburkholderia piptadeniae</name>
    <dbReference type="NCBI Taxonomy" id="1701573"/>
    <lineage>
        <taxon>Bacteria</taxon>
        <taxon>Pseudomonadati</taxon>
        <taxon>Pseudomonadota</taxon>
        <taxon>Betaproteobacteria</taxon>
        <taxon>Burkholderiales</taxon>
        <taxon>Burkholderiaceae</taxon>
        <taxon>Paraburkholderia</taxon>
    </lineage>
</organism>
<proteinExistence type="predicted"/>
<gene>
    <name evidence="1" type="ORF">BN2476_910010</name>
</gene>
<evidence type="ECO:0000313" key="1">
    <source>
        <dbReference type="EMBL" id="SIT50674.1"/>
    </source>
</evidence>
<dbReference type="EMBL" id="CYGY02000091">
    <property type="protein sequence ID" value="SIT50674.1"/>
    <property type="molecule type" value="Genomic_DNA"/>
</dbReference>
<name>A0A1N7STI9_9BURK</name>